<sequence>MIIVSPAPAAFGEVFRKEPSMSVATVESPPASPYLHLFRRYLKQQGLPVTQQREVVADVVFSTTEHLSVEEIEARLKERGERIGKATIYRTMEILVRSGLVEDHDFGDGFKRYEHLFGGQPVHDHLVCTHCRKVTEFRSPELQRIQDSVSREHGFSPTRHRLEIYGLCAECQEQGVTVSYNGLTCPAWDVA</sequence>
<evidence type="ECO:0000256" key="3">
    <source>
        <dbReference type="ARBA" id="ARBA00011738"/>
    </source>
</evidence>
<comment type="similarity">
    <text evidence="2">Belongs to the Fur family.</text>
</comment>
<dbReference type="EMBL" id="CADCTW010000039">
    <property type="protein sequence ID" value="CAA9303664.1"/>
    <property type="molecule type" value="Genomic_DNA"/>
</dbReference>
<dbReference type="GO" id="GO:0045892">
    <property type="term" value="P:negative regulation of DNA-templated transcription"/>
    <property type="evidence" value="ECO:0007669"/>
    <property type="project" value="TreeGrafter"/>
</dbReference>
<evidence type="ECO:0000256" key="9">
    <source>
        <dbReference type="ARBA" id="ARBA00023015"/>
    </source>
</evidence>
<keyword evidence="8 12" id="KW-0862">Zinc</keyword>
<evidence type="ECO:0000256" key="4">
    <source>
        <dbReference type="ARBA" id="ARBA00020910"/>
    </source>
</evidence>
<dbReference type="SUPFAM" id="SSF46785">
    <property type="entry name" value="Winged helix' DNA-binding domain"/>
    <property type="match status" value="1"/>
</dbReference>
<dbReference type="GO" id="GO:0003700">
    <property type="term" value="F:DNA-binding transcription factor activity"/>
    <property type="evidence" value="ECO:0007669"/>
    <property type="project" value="InterPro"/>
</dbReference>
<keyword evidence="5" id="KW-0963">Cytoplasm</keyword>
<dbReference type="InterPro" id="IPR036390">
    <property type="entry name" value="WH_DNA-bd_sf"/>
</dbReference>
<dbReference type="GO" id="GO:0005829">
    <property type="term" value="C:cytosol"/>
    <property type="evidence" value="ECO:0007669"/>
    <property type="project" value="TreeGrafter"/>
</dbReference>
<keyword evidence="9" id="KW-0805">Transcription regulation</keyword>
<feature type="binding site" evidence="13">
    <location>
        <position position="124"/>
    </location>
    <ligand>
        <name>Fe cation</name>
        <dbReference type="ChEBI" id="CHEBI:24875"/>
    </ligand>
</feature>
<dbReference type="InterPro" id="IPR036388">
    <property type="entry name" value="WH-like_DNA-bd_sf"/>
</dbReference>
<dbReference type="GO" id="GO:1900376">
    <property type="term" value="P:regulation of secondary metabolite biosynthetic process"/>
    <property type="evidence" value="ECO:0007669"/>
    <property type="project" value="TreeGrafter"/>
</dbReference>
<dbReference type="GO" id="GO:0008270">
    <property type="term" value="F:zinc ion binding"/>
    <property type="evidence" value="ECO:0007669"/>
    <property type="project" value="TreeGrafter"/>
</dbReference>
<comment type="cofactor">
    <cofactor evidence="12">
        <name>Zn(2+)</name>
        <dbReference type="ChEBI" id="CHEBI:29105"/>
    </cofactor>
    <text evidence="12">Binds 1 zinc ion per subunit.</text>
</comment>
<proteinExistence type="inferred from homology"/>
<keyword evidence="6" id="KW-0678">Repressor</keyword>
<feature type="binding site" evidence="12">
    <location>
        <position position="168"/>
    </location>
    <ligand>
        <name>Zn(2+)</name>
        <dbReference type="ChEBI" id="CHEBI:29105"/>
    </ligand>
</feature>
<feature type="binding site" evidence="12">
    <location>
        <position position="171"/>
    </location>
    <ligand>
        <name>Zn(2+)</name>
        <dbReference type="ChEBI" id="CHEBI:29105"/>
    </ligand>
</feature>
<accession>A0A6J4KG01</accession>
<evidence type="ECO:0000256" key="13">
    <source>
        <dbReference type="PIRSR" id="PIRSR602481-2"/>
    </source>
</evidence>
<name>A0A6J4KG01_9BACT</name>
<evidence type="ECO:0000256" key="10">
    <source>
        <dbReference type="ARBA" id="ARBA00023125"/>
    </source>
</evidence>
<reference evidence="14" key="1">
    <citation type="submission" date="2020-02" db="EMBL/GenBank/DDBJ databases">
        <authorList>
            <person name="Meier V. D."/>
        </authorList>
    </citation>
    <scope>NUCLEOTIDE SEQUENCE</scope>
    <source>
        <strain evidence="14">AVDCRST_MAG68</strain>
    </source>
</reference>
<dbReference type="InterPro" id="IPR043135">
    <property type="entry name" value="Fur_C"/>
</dbReference>
<keyword evidence="13" id="KW-0408">Iron</keyword>
<gene>
    <name evidence="14" type="ORF">AVDCRST_MAG68-876</name>
</gene>
<dbReference type="PANTHER" id="PTHR33202">
    <property type="entry name" value="ZINC UPTAKE REGULATION PROTEIN"/>
    <property type="match status" value="1"/>
</dbReference>
<feature type="binding site" evidence="12">
    <location>
        <position position="131"/>
    </location>
    <ligand>
        <name>Zn(2+)</name>
        <dbReference type="ChEBI" id="CHEBI:29105"/>
    </ligand>
</feature>
<keyword evidence="10" id="KW-0238">DNA-binding</keyword>
<evidence type="ECO:0000256" key="2">
    <source>
        <dbReference type="ARBA" id="ARBA00007957"/>
    </source>
</evidence>
<evidence type="ECO:0000256" key="12">
    <source>
        <dbReference type="PIRSR" id="PIRSR602481-1"/>
    </source>
</evidence>
<dbReference type="InterPro" id="IPR002481">
    <property type="entry name" value="FUR"/>
</dbReference>
<evidence type="ECO:0000256" key="7">
    <source>
        <dbReference type="ARBA" id="ARBA00022723"/>
    </source>
</evidence>
<comment type="subcellular location">
    <subcellularLocation>
        <location evidence="1">Cytoplasm</location>
    </subcellularLocation>
</comment>
<evidence type="ECO:0000256" key="1">
    <source>
        <dbReference type="ARBA" id="ARBA00004496"/>
    </source>
</evidence>
<dbReference type="Gene3D" id="1.10.10.10">
    <property type="entry name" value="Winged helix-like DNA-binding domain superfamily/Winged helix DNA-binding domain"/>
    <property type="match status" value="1"/>
</dbReference>
<evidence type="ECO:0000256" key="11">
    <source>
        <dbReference type="ARBA" id="ARBA00023163"/>
    </source>
</evidence>
<dbReference type="CDD" id="cd07153">
    <property type="entry name" value="Fur_like"/>
    <property type="match status" value="1"/>
</dbReference>
<protein>
    <recommendedName>
        <fullName evidence="4">Ferric uptake regulation protein</fullName>
    </recommendedName>
</protein>
<dbReference type="AlphaFoldDB" id="A0A6J4KG01"/>
<keyword evidence="7 12" id="KW-0479">Metal-binding</keyword>
<evidence type="ECO:0000313" key="14">
    <source>
        <dbReference type="EMBL" id="CAA9303664.1"/>
    </source>
</evidence>
<evidence type="ECO:0000256" key="6">
    <source>
        <dbReference type="ARBA" id="ARBA00022491"/>
    </source>
</evidence>
<dbReference type="Gene3D" id="3.30.1490.190">
    <property type="match status" value="1"/>
</dbReference>
<evidence type="ECO:0000256" key="8">
    <source>
        <dbReference type="ARBA" id="ARBA00022833"/>
    </source>
</evidence>
<evidence type="ECO:0000256" key="5">
    <source>
        <dbReference type="ARBA" id="ARBA00022490"/>
    </source>
</evidence>
<dbReference type="Pfam" id="PF01475">
    <property type="entry name" value="FUR"/>
    <property type="match status" value="1"/>
</dbReference>
<feature type="binding site" evidence="13">
    <location>
        <position position="160"/>
    </location>
    <ligand>
        <name>Fe cation</name>
        <dbReference type="ChEBI" id="CHEBI:24875"/>
    </ligand>
</feature>
<feature type="binding site" evidence="12">
    <location>
        <position position="128"/>
    </location>
    <ligand>
        <name>Zn(2+)</name>
        <dbReference type="ChEBI" id="CHEBI:29105"/>
    </ligand>
</feature>
<comment type="subunit">
    <text evidence="3">Homodimer.</text>
</comment>
<dbReference type="GO" id="GO:0000976">
    <property type="term" value="F:transcription cis-regulatory region binding"/>
    <property type="evidence" value="ECO:0007669"/>
    <property type="project" value="TreeGrafter"/>
</dbReference>
<keyword evidence="11" id="KW-0804">Transcription</keyword>
<comment type="cofactor">
    <cofactor evidence="13">
        <name>Mn(2+)</name>
        <dbReference type="ChEBI" id="CHEBI:29035"/>
    </cofactor>
    <cofactor evidence="13">
        <name>Fe(2+)</name>
        <dbReference type="ChEBI" id="CHEBI:29033"/>
    </cofactor>
    <text evidence="13">Binds 1 Mn(2+) or Fe(2+) ion per subunit.</text>
</comment>
<dbReference type="PANTHER" id="PTHR33202:SF2">
    <property type="entry name" value="FERRIC UPTAKE REGULATION PROTEIN"/>
    <property type="match status" value="1"/>
</dbReference>
<organism evidence="14">
    <name type="scientific">uncultured Gemmatimonadota bacterium</name>
    <dbReference type="NCBI Taxonomy" id="203437"/>
    <lineage>
        <taxon>Bacteria</taxon>
        <taxon>Pseudomonadati</taxon>
        <taxon>Gemmatimonadota</taxon>
        <taxon>environmental samples</taxon>
    </lineage>
</organism>